<feature type="compositionally biased region" description="Polar residues" evidence="2">
    <location>
        <begin position="180"/>
        <end position="190"/>
    </location>
</feature>
<dbReference type="PANTHER" id="PTHR34452:SF9">
    <property type="entry name" value="MYOSIN HEAVY CHAIN-LIKE PROTEIN"/>
    <property type="match status" value="1"/>
</dbReference>
<name>A0AAV1WXB4_LUPLU</name>
<dbReference type="Pfam" id="PF10358">
    <property type="entry name" value="NT-C2"/>
    <property type="match status" value="1"/>
</dbReference>
<feature type="coiled-coil region" evidence="1">
    <location>
        <begin position="550"/>
        <end position="641"/>
    </location>
</feature>
<sequence length="937" mass="107130">MFQPLTTHMNIVNAVFKLHFNVTQMLQSGVEALVLSIVPEDIGKPSTRLEEAKVNGGVCSWENPVYENVKLVQEPNTGKFNERVYHFMLSTGLSKASSIGIVSIDFAEYVEATKPSSISLPIMNSHCDAVLHVSIQRIQEKNDKREEEECEDSNLKPNDKSSCTDLSNGDIEERAKSDSSENVSAKSNINRAEVSADCRTSSGSDITGSSSDVNSGLNTRRDELRKTSIHFHANTFVSDVSHTSEPEKPTVNALISMSHIDKSHLEWFAATELGSNADDSTNVSPDALPKEMSHQASDTEIKRLKDELAALARRVEMSDLELKTMRKQIVKESKRRQELSKEIIGLKEERDALKTKCDNLRSFKNRVDEAKVSNSSQLESGDLRALVEEIRQELNYEKDLNANLKLELNKTQKSKAELVHTVQDLGDMLEHKNKEILYLSNKHEQSKNSRDLEENRSKCETDDQEGLEELVKQHNNSEIRLLQQKITHLYGEIEMCRREKDELEMQMEQIALDYEILKQESHGIACKLEQSQLQDELKMQYECSSPPSDIGEFENHIEGLENQLEKQSEELSNSLATIKALETQIKRMKEDMEKQAQGLKADLDAVTRHKVEQEQRAIRAEEALRKNRQKNADIAERLQEELRRLPVQMASTFDANEKATMGALTEASELRLRKSLLEEILHEIKEEPQSTDAGYEVKLNELSLEIEDKSKLLENQKKHEEQLSRDISEEIQMIKAENERLKVDISCFSEKLEQKESLRTDLEHMKKSVEESETLLQRGMAERNELMSTIASLKKGEEQLFDELNRMRNVFDEKETVVRLLQSELDELKAQHSDLIHSLIEDDAEKDELEMDDALTSIEKRFKDSNGHTQPSYAIKTIPKNRNIASIPRSSKETINLKEKVKVLESMIKKRETSLAWKHRVLHFWKKKGKSSAKLKN</sequence>
<keyword evidence="5" id="KW-1185">Reference proteome</keyword>
<dbReference type="EMBL" id="CAXHTB010000010">
    <property type="protein sequence ID" value="CAL0313377.1"/>
    <property type="molecule type" value="Genomic_DNA"/>
</dbReference>
<accession>A0AAV1WXB4</accession>
<feature type="compositionally biased region" description="Basic and acidic residues" evidence="2">
    <location>
        <begin position="140"/>
        <end position="159"/>
    </location>
</feature>
<evidence type="ECO:0000313" key="4">
    <source>
        <dbReference type="EMBL" id="CAL0313377.1"/>
    </source>
</evidence>
<feature type="coiled-coil region" evidence="1">
    <location>
        <begin position="486"/>
        <end position="520"/>
    </location>
</feature>
<feature type="coiled-coil region" evidence="1">
    <location>
        <begin position="667"/>
        <end position="775"/>
    </location>
</feature>
<feature type="coiled-coil region" evidence="1">
    <location>
        <begin position="294"/>
        <end position="356"/>
    </location>
</feature>
<dbReference type="Proteomes" id="UP001497480">
    <property type="component" value="Unassembled WGS sequence"/>
</dbReference>
<dbReference type="AlphaFoldDB" id="A0AAV1WXB4"/>
<feature type="region of interest" description="Disordered" evidence="2">
    <location>
        <begin position="440"/>
        <end position="465"/>
    </location>
</feature>
<evidence type="ECO:0000256" key="1">
    <source>
        <dbReference type="SAM" id="Coils"/>
    </source>
</evidence>
<evidence type="ECO:0000313" key="5">
    <source>
        <dbReference type="Proteomes" id="UP001497480"/>
    </source>
</evidence>
<comment type="caution">
    <text evidence="4">The sequence shown here is derived from an EMBL/GenBank/DDBJ whole genome shotgun (WGS) entry which is preliminary data.</text>
</comment>
<gene>
    <name evidence="4" type="ORF">LLUT_LOCUS14437</name>
</gene>
<feature type="region of interest" description="Disordered" evidence="2">
    <location>
        <begin position="140"/>
        <end position="217"/>
    </location>
</feature>
<protein>
    <recommendedName>
        <fullName evidence="3">C2 NT-type domain-containing protein</fullName>
    </recommendedName>
</protein>
<proteinExistence type="predicted"/>
<evidence type="ECO:0000259" key="3">
    <source>
        <dbReference type="PROSITE" id="PS51840"/>
    </source>
</evidence>
<dbReference type="InterPro" id="IPR019448">
    <property type="entry name" value="NT-C2"/>
</dbReference>
<dbReference type="PROSITE" id="PS51840">
    <property type="entry name" value="C2_NT"/>
    <property type="match status" value="1"/>
</dbReference>
<reference evidence="4 5" key="1">
    <citation type="submission" date="2024-03" db="EMBL/GenBank/DDBJ databases">
        <authorList>
            <person name="Martinez-Hernandez J."/>
        </authorList>
    </citation>
    <scope>NUCLEOTIDE SEQUENCE [LARGE SCALE GENOMIC DNA]</scope>
</reference>
<feature type="domain" description="C2 NT-type" evidence="3">
    <location>
        <begin position="6"/>
        <end position="139"/>
    </location>
</feature>
<evidence type="ECO:0000256" key="2">
    <source>
        <dbReference type="SAM" id="MobiDB-lite"/>
    </source>
</evidence>
<feature type="compositionally biased region" description="Low complexity" evidence="2">
    <location>
        <begin position="200"/>
        <end position="212"/>
    </location>
</feature>
<keyword evidence="1" id="KW-0175">Coiled coil</keyword>
<dbReference type="PANTHER" id="PTHR34452">
    <property type="entry name" value="MYOSIN HEAVY CHAIN-RELATED PROTEIN"/>
    <property type="match status" value="1"/>
</dbReference>
<feature type="compositionally biased region" description="Basic and acidic residues" evidence="2">
    <location>
        <begin position="440"/>
        <end position="461"/>
    </location>
</feature>
<feature type="coiled-coil region" evidence="1">
    <location>
        <begin position="811"/>
        <end position="838"/>
    </location>
</feature>
<organism evidence="4 5">
    <name type="scientific">Lupinus luteus</name>
    <name type="common">European yellow lupine</name>
    <dbReference type="NCBI Taxonomy" id="3873"/>
    <lineage>
        <taxon>Eukaryota</taxon>
        <taxon>Viridiplantae</taxon>
        <taxon>Streptophyta</taxon>
        <taxon>Embryophyta</taxon>
        <taxon>Tracheophyta</taxon>
        <taxon>Spermatophyta</taxon>
        <taxon>Magnoliopsida</taxon>
        <taxon>eudicotyledons</taxon>
        <taxon>Gunneridae</taxon>
        <taxon>Pentapetalae</taxon>
        <taxon>rosids</taxon>
        <taxon>fabids</taxon>
        <taxon>Fabales</taxon>
        <taxon>Fabaceae</taxon>
        <taxon>Papilionoideae</taxon>
        <taxon>50 kb inversion clade</taxon>
        <taxon>genistoids sensu lato</taxon>
        <taxon>core genistoids</taxon>
        <taxon>Genisteae</taxon>
        <taxon>Lupinus</taxon>
    </lineage>
</organism>